<keyword evidence="2" id="KW-1185">Reference proteome</keyword>
<comment type="caution">
    <text evidence="1">The sequence shown here is derived from an EMBL/GenBank/DDBJ whole genome shotgun (WGS) entry which is preliminary data.</text>
</comment>
<reference evidence="1 2" key="2">
    <citation type="journal article" date="2022" name="Mol. Ecol. Resour.">
        <title>The genomes of chicory, endive, great burdock and yacon provide insights into Asteraceae paleo-polyploidization history and plant inulin production.</title>
        <authorList>
            <person name="Fan W."/>
            <person name="Wang S."/>
            <person name="Wang H."/>
            <person name="Wang A."/>
            <person name="Jiang F."/>
            <person name="Liu H."/>
            <person name="Zhao H."/>
            <person name="Xu D."/>
            <person name="Zhang Y."/>
        </authorList>
    </citation>
    <scope>NUCLEOTIDE SEQUENCE [LARGE SCALE GENOMIC DNA]</scope>
    <source>
        <strain evidence="2">cv. Niubang</strain>
    </source>
</reference>
<organism evidence="1 2">
    <name type="scientific">Arctium lappa</name>
    <name type="common">Greater burdock</name>
    <name type="synonym">Lappa major</name>
    <dbReference type="NCBI Taxonomy" id="4217"/>
    <lineage>
        <taxon>Eukaryota</taxon>
        <taxon>Viridiplantae</taxon>
        <taxon>Streptophyta</taxon>
        <taxon>Embryophyta</taxon>
        <taxon>Tracheophyta</taxon>
        <taxon>Spermatophyta</taxon>
        <taxon>Magnoliopsida</taxon>
        <taxon>eudicotyledons</taxon>
        <taxon>Gunneridae</taxon>
        <taxon>Pentapetalae</taxon>
        <taxon>asterids</taxon>
        <taxon>campanulids</taxon>
        <taxon>Asterales</taxon>
        <taxon>Asteraceae</taxon>
        <taxon>Carduoideae</taxon>
        <taxon>Cardueae</taxon>
        <taxon>Arctiinae</taxon>
        <taxon>Arctium</taxon>
    </lineage>
</organism>
<evidence type="ECO:0000313" key="1">
    <source>
        <dbReference type="EMBL" id="KAI3745997.1"/>
    </source>
</evidence>
<evidence type="ECO:0000313" key="2">
    <source>
        <dbReference type="Proteomes" id="UP001055879"/>
    </source>
</evidence>
<dbReference type="Proteomes" id="UP001055879">
    <property type="component" value="Linkage Group LG03"/>
</dbReference>
<proteinExistence type="predicted"/>
<protein>
    <submittedName>
        <fullName evidence="1">Uncharacterized protein</fullName>
    </submittedName>
</protein>
<gene>
    <name evidence="1" type="ORF">L6452_08412</name>
</gene>
<reference evidence="2" key="1">
    <citation type="journal article" date="2022" name="Mol. Ecol. Resour.">
        <title>The genomes of chicory, endive, great burdock and yacon provide insights into Asteraceae palaeo-polyploidization history and plant inulin production.</title>
        <authorList>
            <person name="Fan W."/>
            <person name="Wang S."/>
            <person name="Wang H."/>
            <person name="Wang A."/>
            <person name="Jiang F."/>
            <person name="Liu H."/>
            <person name="Zhao H."/>
            <person name="Xu D."/>
            <person name="Zhang Y."/>
        </authorList>
    </citation>
    <scope>NUCLEOTIDE SEQUENCE [LARGE SCALE GENOMIC DNA]</scope>
    <source>
        <strain evidence="2">cv. Niubang</strain>
    </source>
</reference>
<name>A0ACB9DHI4_ARCLA</name>
<sequence>MLYAQVMVEDEDDTLVLEALKSGSFLVLKNPLTIDELMHVRQHVIRDRINKNNKCQNKSKIRNAAVLEESIQDKRNLGSKRKDRDEPTKHVVGTYHDSNLVYESAEDAVADDSIKKKCMDWTHNFMRNSLMLSAWRRKYRFIFQRCYPKEILERMGVPRLTRRQVASHLQTHANANIIDLAMVVLQKLMPFFYTL</sequence>
<accession>A0ACB9DHI4</accession>
<dbReference type="EMBL" id="CM042049">
    <property type="protein sequence ID" value="KAI3745997.1"/>
    <property type="molecule type" value="Genomic_DNA"/>
</dbReference>